<reference evidence="4" key="1">
    <citation type="submission" date="2020-05" db="EMBL/GenBank/DDBJ databases">
        <authorList>
            <person name="Chiriac C."/>
            <person name="Salcher M."/>
            <person name="Ghai R."/>
            <person name="Kavagutti S V."/>
        </authorList>
    </citation>
    <scope>NUCLEOTIDE SEQUENCE</scope>
</reference>
<dbReference type="InterPro" id="IPR029058">
    <property type="entry name" value="AB_hydrolase_fold"/>
</dbReference>
<dbReference type="PANTHER" id="PTHR43194:SF2">
    <property type="entry name" value="PEROXISOMAL MEMBRANE PROTEIN LPX1"/>
    <property type="match status" value="1"/>
</dbReference>
<evidence type="ECO:0000256" key="2">
    <source>
        <dbReference type="ARBA" id="ARBA00022801"/>
    </source>
</evidence>
<dbReference type="EMBL" id="CAEZWQ010000104">
    <property type="protein sequence ID" value="CAB4667145.1"/>
    <property type="molecule type" value="Genomic_DNA"/>
</dbReference>
<dbReference type="PRINTS" id="PR00793">
    <property type="entry name" value="PROAMNOPTASE"/>
</dbReference>
<evidence type="ECO:0000259" key="3">
    <source>
        <dbReference type="Pfam" id="PF00561"/>
    </source>
</evidence>
<dbReference type="GO" id="GO:0006508">
    <property type="term" value="P:proteolysis"/>
    <property type="evidence" value="ECO:0007669"/>
    <property type="project" value="InterPro"/>
</dbReference>
<dbReference type="NCBIfam" id="TIGR01250">
    <property type="entry name" value="pro_imino_pep_2"/>
    <property type="match status" value="1"/>
</dbReference>
<dbReference type="GO" id="GO:0008233">
    <property type="term" value="F:peptidase activity"/>
    <property type="evidence" value="ECO:0007669"/>
    <property type="project" value="InterPro"/>
</dbReference>
<proteinExistence type="inferred from homology"/>
<dbReference type="PANTHER" id="PTHR43194">
    <property type="entry name" value="HYDROLASE ALPHA/BETA FOLD FAMILY"/>
    <property type="match status" value="1"/>
</dbReference>
<dbReference type="Pfam" id="PF00561">
    <property type="entry name" value="Abhydrolase_1"/>
    <property type="match status" value="1"/>
</dbReference>
<dbReference type="PRINTS" id="PR00111">
    <property type="entry name" value="ABHYDROLASE"/>
</dbReference>
<dbReference type="Gene3D" id="3.40.50.1820">
    <property type="entry name" value="alpha/beta hydrolase"/>
    <property type="match status" value="1"/>
</dbReference>
<feature type="domain" description="AB hydrolase-1" evidence="3">
    <location>
        <begin position="31"/>
        <end position="280"/>
    </location>
</feature>
<dbReference type="AlphaFoldDB" id="A0A6J6M336"/>
<name>A0A6J6M336_9ZZZZ</name>
<sequence>MATKDRSGYLTWKHGRTWFRVIGDLKSPFIPIVVMHGGPGSAHNNVLTIAKLLNATGRPVIVYDQIGCGKSTSLKSKPAEFWTMELFEEELSRVIKHLKIEKRYILAGASWGGMLALNYAIKKPKGLKGLIIANSLPSSQMWVRETRKLVAKLPAKHREAIYKYEKLGKYTNKEYLAANAEFAKRHIRQIPLLVDNAPKRIVGKHVYEAMWGPTEFTVRGSLKDWSVEKELQRIKVPTFFINGENDEATPTMQRFMKARVKGSEYYCIKGAAHYAFAEAPLEWMRATEKWLTSKRL</sequence>
<dbReference type="InterPro" id="IPR002410">
    <property type="entry name" value="Peptidase_S33"/>
</dbReference>
<evidence type="ECO:0000313" key="4">
    <source>
        <dbReference type="EMBL" id="CAB4667145.1"/>
    </source>
</evidence>
<dbReference type="InterPro" id="IPR050228">
    <property type="entry name" value="Carboxylesterase_BioH"/>
</dbReference>
<dbReference type="InterPro" id="IPR000073">
    <property type="entry name" value="AB_hydrolase_1"/>
</dbReference>
<comment type="similarity">
    <text evidence="1">Belongs to the peptidase S33 family.</text>
</comment>
<dbReference type="SUPFAM" id="SSF53474">
    <property type="entry name" value="alpha/beta-Hydrolases"/>
    <property type="match status" value="1"/>
</dbReference>
<dbReference type="PIRSF" id="PIRSF005539">
    <property type="entry name" value="Pept_S33_TRI_F1"/>
    <property type="match status" value="1"/>
</dbReference>
<dbReference type="InterPro" id="IPR005945">
    <property type="entry name" value="Pro_imino_pep"/>
</dbReference>
<organism evidence="4">
    <name type="scientific">freshwater metagenome</name>
    <dbReference type="NCBI Taxonomy" id="449393"/>
    <lineage>
        <taxon>unclassified sequences</taxon>
        <taxon>metagenomes</taxon>
        <taxon>ecological metagenomes</taxon>
    </lineage>
</organism>
<evidence type="ECO:0000256" key="1">
    <source>
        <dbReference type="ARBA" id="ARBA00010088"/>
    </source>
</evidence>
<accession>A0A6J6M336</accession>
<keyword evidence="2" id="KW-0378">Hydrolase</keyword>
<gene>
    <name evidence="4" type="ORF">UFOPK2275_00876</name>
</gene>
<protein>
    <submittedName>
        <fullName evidence="4">Unannotated protein</fullName>
    </submittedName>
</protein>